<dbReference type="PROSITE" id="PS50164">
    <property type="entry name" value="GIY_YIG"/>
    <property type="match status" value="1"/>
</dbReference>
<evidence type="ECO:0000313" key="4">
    <source>
        <dbReference type="Proteomes" id="UP001591681"/>
    </source>
</evidence>
<dbReference type="EMBL" id="JBHFQA010000007">
    <property type="protein sequence ID" value="KAL2096621.1"/>
    <property type="molecule type" value="Genomic_DNA"/>
</dbReference>
<dbReference type="Gene3D" id="3.40.1440.10">
    <property type="entry name" value="GIY-YIG endonuclease"/>
    <property type="match status" value="1"/>
</dbReference>
<dbReference type="InterPro" id="IPR000305">
    <property type="entry name" value="GIY-YIG_endonuc"/>
</dbReference>
<dbReference type="Pfam" id="PF26215">
    <property type="entry name" value="HTH_animal"/>
    <property type="match status" value="1"/>
</dbReference>
<dbReference type="SUPFAM" id="SSF82771">
    <property type="entry name" value="GIY-YIG endonuclease"/>
    <property type="match status" value="1"/>
</dbReference>
<gene>
    <name evidence="3" type="ORF">ACEWY4_008769</name>
</gene>
<proteinExistence type="predicted"/>
<keyword evidence="1" id="KW-0812">Transmembrane</keyword>
<dbReference type="InterPro" id="IPR035901">
    <property type="entry name" value="GIY-YIG_endonuc_sf"/>
</dbReference>
<feature type="transmembrane region" description="Helical" evidence="1">
    <location>
        <begin position="219"/>
        <end position="241"/>
    </location>
</feature>
<dbReference type="CDD" id="cd10442">
    <property type="entry name" value="GIY-YIG_PLEs"/>
    <property type="match status" value="1"/>
</dbReference>
<dbReference type="InterPro" id="IPR058912">
    <property type="entry name" value="HTH_animal"/>
</dbReference>
<accession>A0ABD1KC38</accession>
<evidence type="ECO:0000256" key="1">
    <source>
        <dbReference type="SAM" id="Phobius"/>
    </source>
</evidence>
<feature type="domain" description="GIY-YIG" evidence="2">
    <location>
        <begin position="225"/>
        <end position="324"/>
    </location>
</feature>
<keyword evidence="1" id="KW-0472">Membrane</keyword>
<keyword evidence="1" id="KW-1133">Transmembrane helix</keyword>
<dbReference type="PANTHER" id="PTHR21301:SF12">
    <property type="match status" value="1"/>
</dbReference>
<organism evidence="3 4">
    <name type="scientific">Coilia grayii</name>
    <name type="common">Gray's grenadier anchovy</name>
    <dbReference type="NCBI Taxonomy" id="363190"/>
    <lineage>
        <taxon>Eukaryota</taxon>
        <taxon>Metazoa</taxon>
        <taxon>Chordata</taxon>
        <taxon>Craniata</taxon>
        <taxon>Vertebrata</taxon>
        <taxon>Euteleostomi</taxon>
        <taxon>Actinopterygii</taxon>
        <taxon>Neopterygii</taxon>
        <taxon>Teleostei</taxon>
        <taxon>Clupei</taxon>
        <taxon>Clupeiformes</taxon>
        <taxon>Clupeoidei</taxon>
        <taxon>Engraulidae</taxon>
        <taxon>Coilinae</taxon>
        <taxon>Coilia</taxon>
    </lineage>
</organism>
<evidence type="ECO:0000259" key="2">
    <source>
        <dbReference type="PROSITE" id="PS50164"/>
    </source>
</evidence>
<reference evidence="3 4" key="1">
    <citation type="submission" date="2024-09" db="EMBL/GenBank/DDBJ databases">
        <title>A chromosome-level genome assembly of Gray's grenadier anchovy, Coilia grayii.</title>
        <authorList>
            <person name="Fu Z."/>
        </authorList>
    </citation>
    <scope>NUCLEOTIDE SEQUENCE [LARGE SCALE GENOMIC DNA]</scope>
    <source>
        <strain evidence="3">G4</strain>
        <tissue evidence="3">Muscle</tissue>
    </source>
</reference>
<sequence length="334" mass="38909">MRTTEQAALCITYTFNCTDEIYCKETDRNSFLHYQSFLPPSLKRSLPYSQLLRVRRICDNDVAFERQAGELCQRFRDRGYTDTLVGYYLLQVRNIQRVDLLTHWTRQNDFSNNPVTLVSTYGHISNNLKSIVHRHWHILRSDPSIGNVFQEPPRSCYKRAPSLRDKLVRSHFPVPIQSSFPFNITQGNFKCLNCAACNFMITEKMFTHPKTGSKYKVKGRIACLSTFVVYLLTCPCGLLYVGKTKRQLKTRIFEHKCAIRRNDEKSSVARHFQSAGHDANMLKFMGLEMVSRSPRGGDRENRLLQREAWYIFNLNTCIPNGMNEWEELSLSCFL</sequence>
<dbReference type="PANTHER" id="PTHR21301">
    <property type="entry name" value="REVERSE TRANSCRIPTASE"/>
    <property type="match status" value="1"/>
</dbReference>
<name>A0ABD1KC38_9TELE</name>
<dbReference type="Proteomes" id="UP001591681">
    <property type="component" value="Unassembled WGS sequence"/>
</dbReference>
<dbReference type="AlphaFoldDB" id="A0ABD1KC38"/>
<evidence type="ECO:0000313" key="3">
    <source>
        <dbReference type="EMBL" id="KAL2096621.1"/>
    </source>
</evidence>
<protein>
    <recommendedName>
        <fullName evidence="2">GIY-YIG domain-containing protein</fullName>
    </recommendedName>
</protein>
<comment type="caution">
    <text evidence="3">The sequence shown here is derived from an EMBL/GenBank/DDBJ whole genome shotgun (WGS) entry which is preliminary data.</text>
</comment>
<keyword evidence="4" id="KW-1185">Reference proteome</keyword>